<dbReference type="AlphaFoldDB" id="A0A3M7RMH2"/>
<reference evidence="1 2" key="1">
    <citation type="journal article" date="2018" name="Sci. Rep.">
        <title>Genomic signatures of local adaptation to the degree of environmental predictability in rotifers.</title>
        <authorList>
            <person name="Franch-Gras L."/>
            <person name="Hahn C."/>
            <person name="Garcia-Roger E.M."/>
            <person name="Carmona M.J."/>
            <person name="Serra M."/>
            <person name="Gomez A."/>
        </authorList>
    </citation>
    <scope>NUCLEOTIDE SEQUENCE [LARGE SCALE GENOMIC DNA]</scope>
    <source>
        <strain evidence="1">HYR1</strain>
    </source>
</reference>
<gene>
    <name evidence="1" type="ORF">BpHYR1_000456</name>
</gene>
<keyword evidence="2" id="KW-1185">Reference proteome</keyword>
<name>A0A3M7RMH2_BRAPC</name>
<evidence type="ECO:0000313" key="2">
    <source>
        <dbReference type="Proteomes" id="UP000276133"/>
    </source>
</evidence>
<protein>
    <submittedName>
        <fullName evidence="1">Uncharacterized protein</fullName>
    </submittedName>
</protein>
<proteinExistence type="predicted"/>
<dbReference type="Proteomes" id="UP000276133">
    <property type="component" value="Unassembled WGS sequence"/>
</dbReference>
<dbReference type="EMBL" id="REGN01003053">
    <property type="protein sequence ID" value="RNA24762.1"/>
    <property type="molecule type" value="Genomic_DNA"/>
</dbReference>
<evidence type="ECO:0000313" key="1">
    <source>
        <dbReference type="EMBL" id="RNA24762.1"/>
    </source>
</evidence>
<comment type="caution">
    <text evidence="1">The sequence shown here is derived from an EMBL/GenBank/DDBJ whole genome shotgun (WGS) entry which is preliminary data.</text>
</comment>
<sequence>MGISHHLARQAFHSMHFGEIRDFNHWENLIAYIQRKKFSSEDMAHFRRMYPEPNACVTPPLPQPPTPASASLCFPYILRHAIKLVIAVKILSYTR</sequence>
<accession>A0A3M7RMH2</accession>
<organism evidence="1 2">
    <name type="scientific">Brachionus plicatilis</name>
    <name type="common">Marine rotifer</name>
    <name type="synonym">Brachionus muelleri</name>
    <dbReference type="NCBI Taxonomy" id="10195"/>
    <lineage>
        <taxon>Eukaryota</taxon>
        <taxon>Metazoa</taxon>
        <taxon>Spiralia</taxon>
        <taxon>Gnathifera</taxon>
        <taxon>Rotifera</taxon>
        <taxon>Eurotatoria</taxon>
        <taxon>Monogononta</taxon>
        <taxon>Pseudotrocha</taxon>
        <taxon>Ploima</taxon>
        <taxon>Brachionidae</taxon>
        <taxon>Brachionus</taxon>
    </lineage>
</organism>